<organism evidence="2 3">
    <name type="scientific">Saponaria officinalis</name>
    <name type="common">Common soapwort</name>
    <name type="synonym">Lychnis saponaria</name>
    <dbReference type="NCBI Taxonomy" id="3572"/>
    <lineage>
        <taxon>Eukaryota</taxon>
        <taxon>Viridiplantae</taxon>
        <taxon>Streptophyta</taxon>
        <taxon>Embryophyta</taxon>
        <taxon>Tracheophyta</taxon>
        <taxon>Spermatophyta</taxon>
        <taxon>Magnoliopsida</taxon>
        <taxon>eudicotyledons</taxon>
        <taxon>Gunneridae</taxon>
        <taxon>Pentapetalae</taxon>
        <taxon>Caryophyllales</taxon>
        <taxon>Caryophyllaceae</taxon>
        <taxon>Caryophylleae</taxon>
        <taxon>Saponaria</taxon>
    </lineage>
</organism>
<reference evidence="2" key="1">
    <citation type="submission" date="2024-03" db="EMBL/GenBank/DDBJ databases">
        <title>WGS assembly of Saponaria officinalis var. Norfolk2.</title>
        <authorList>
            <person name="Jenkins J."/>
            <person name="Shu S."/>
            <person name="Grimwood J."/>
            <person name="Barry K."/>
            <person name="Goodstein D."/>
            <person name="Schmutz J."/>
            <person name="Leebens-Mack J."/>
            <person name="Osbourn A."/>
        </authorList>
    </citation>
    <scope>NUCLEOTIDE SEQUENCE [LARGE SCALE GENOMIC DNA]</scope>
    <source>
        <strain evidence="2">JIC</strain>
    </source>
</reference>
<name>A0AAW1M4W9_SAPOF</name>
<keyword evidence="1" id="KW-0472">Membrane</keyword>
<protein>
    <submittedName>
        <fullName evidence="2">Uncharacterized protein</fullName>
    </submittedName>
</protein>
<comment type="caution">
    <text evidence="2">The sequence shown here is derived from an EMBL/GenBank/DDBJ whole genome shotgun (WGS) entry which is preliminary data.</text>
</comment>
<dbReference type="Proteomes" id="UP001443914">
    <property type="component" value="Unassembled WGS sequence"/>
</dbReference>
<dbReference type="PANTHER" id="PTHR33782">
    <property type="entry name" value="OS01G0121600 PROTEIN"/>
    <property type="match status" value="1"/>
</dbReference>
<evidence type="ECO:0000313" key="3">
    <source>
        <dbReference type="Proteomes" id="UP001443914"/>
    </source>
</evidence>
<keyword evidence="3" id="KW-1185">Reference proteome</keyword>
<keyword evidence="1" id="KW-0812">Transmembrane</keyword>
<evidence type="ECO:0000313" key="2">
    <source>
        <dbReference type="EMBL" id="KAK9742530.1"/>
    </source>
</evidence>
<accession>A0AAW1M4W9</accession>
<proteinExistence type="predicted"/>
<dbReference type="PANTHER" id="PTHR33782:SF27">
    <property type="entry name" value="PROTEIN, PUTATIVE-RELATED"/>
    <property type="match status" value="1"/>
</dbReference>
<evidence type="ECO:0000256" key="1">
    <source>
        <dbReference type="SAM" id="Phobius"/>
    </source>
</evidence>
<dbReference type="EMBL" id="JBDFQZ010000003">
    <property type="protein sequence ID" value="KAK9742530.1"/>
    <property type="molecule type" value="Genomic_DNA"/>
</dbReference>
<gene>
    <name evidence="2" type="ORF">RND81_03G179400</name>
</gene>
<sequence length="154" mass="18203">MKIPTFRVFSCHPTLISNNRKVRHREIAPLCNKKQQRRRIITSIVACRRKDHQDDFGDGRRVDEDMIVLRLRIKEIEKADKGEEFEAPSNWMEWEKKYYMHFHEDVVYEVVGFLQLIFMDMRPSLALGVVTLVMLSVPLSIGVLMLHCLKLYVV</sequence>
<feature type="transmembrane region" description="Helical" evidence="1">
    <location>
        <begin position="125"/>
        <end position="146"/>
    </location>
</feature>
<dbReference type="AlphaFoldDB" id="A0AAW1M4W9"/>
<keyword evidence="1" id="KW-1133">Transmembrane helix</keyword>